<keyword evidence="8 9" id="KW-0482">Metalloprotease</keyword>
<dbReference type="CDD" id="cd05658">
    <property type="entry name" value="M18_DAP"/>
    <property type="match status" value="1"/>
</dbReference>
<name>A0A177N9J0_9GAMM</name>
<dbReference type="NCBIfam" id="NF002759">
    <property type="entry name" value="PRK02813.1"/>
    <property type="match status" value="1"/>
</dbReference>
<dbReference type="PRINTS" id="PR00932">
    <property type="entry name" value="AMINO1PTASE"/>
</dbReference>
<keyword evidence="12" id="KW-1185">Reference proteome</keyword>
<keyword evidence="5 9" id="KW-0479">Metal-binding</keyword>
<dbReference type="PANTHER" id="PTHR28570">
    <property type="entry name" value="ASPARTYL AMINOPEPTIDASE"/>
    <property type="match status" value="1"/>
</dbReference>
<dbReference type="STRING" id="702114.A1355_00775"/>
<dbReference type="SUPFAM" id="SSF53187">
    <property type="entry name" value="Zn-dependent exopeptidases"/>
    <property type="match status" value="1"/>
</dbReference>
<dbReference type="PANTHER" id="PTHR28570:SF3">
    <property type="entry name" value="ASPARTYL AMINOPEPTIDASE"/>
    <property type="match status" value="1"/>
</dbReference>
<dbReference type="EC" id="3.4.11.-" evidence="10"/>
<dbReference type="GO" id="GO:0008237">
    <property type="term" value="F:metallopeptidase activity"/>
    <property type="evidence" value="ECO:0007669"/>
    <property type="project" value="UniProtKB-KW"/>
</dbReference>
<keyword evidence="7 9" id="KW-0862">Zinc</keyword>
<comment type="caution">
    <text evidence="11">The sequence shown here is derived from an EMBL/GenBank/DDBJ whole genome shotgun (WGS) entry which is preliminary data.</text>
</comment>
<proteinExistence type="inferred from homology"/>
<keyword evidence="6 9" id="KW-0378">Hydrolase</keyword>
<dbReference type="AlphaFoldDB" id="A0A177N9J0"/>
<dbReference type="Gene3D" id="3.40.630.10">
    <property type="entry name" value="Zn peptidases"/>
    <property type="match status" value="1"/>
</dbReference>
<evidence type="ECO:0000256" key="9">
    <source>
        <dbReference type="RuleBase" id="RU004386"/>
    </source>
</evidence>
<evidence type="ECO:0000256" key="3">
    <source>
        <dbReference type="ARBA" id="ARBA00022438"/>
    </source>
</evidence>
<protein>
    <recommendedName>
        <fullName evidence="10">M18 family aminopeptidase</fullName>
        <ecNumber evidence="10">3.4.11.-</ecNumber>
    </recommendedName>
</protein>
<evidence type="ECO:0000256" key="6">
    <source>
        <dbReference type="ARBA" id="ARBA00022801"/>
    </source>
</evidence>
<dbReference type="RefSeq" id="WP_064031060.1">
    <property type="nucleotide sequence ID" value="NZ_LUUK01000202.1"/>
</dbReference>
<accession>A0A177N9J0</accession>
<dbReference type="GO" id="GO:0006508">
    <property type="term" value="P:proteolysis"/>
    <property type="evidence" value="ECO:0007669"/>
    <property type="project" value="UniProtKB-KW"/>
</dbReference>
<dbReference type="InterPro" id="IPR023358">
    <property type="entry name" value="Peptidase_M18_dom2"/>
</dbReference>
<comment type="similarity">
    <text evidence="2 9">Belongs to the peptidase M18 family.</text>
</comment>
<organism evidence="11 12">
    <name type="scientific">Methylomonas koyamae</name>
    <dbReference type="NCBI Taxonomy" id="702114"/>
    <lineage>
        <taxon>Bacteria</taxon>
        <taxon>Pseudomonadati</taxon>
        <taxon>Pseudomonadota</taxon>
        <taxon>Gammaproteobacteria</taxon>
        <taxon>Methylococcales</taxon>
        <taxon>Methylococcaceae</taxon>
        <taxon>Methylomonas</taxon>
    </lineage>
</organism>
<gene>
    <name evidence="11" type="ORF">A1355_00775</name>
</gene>
<dbReference type="Pfam" id="PF02127">
    <property type="entry name" value="Peptidase_M18"/>
    <property type="match status" value="1"/>
</dbReference>
<evidence type="ECO:0000256" key="5">
    <source>
        <dbReference type="ARBA" id="ARBA00022723"/>
    </source>
</evidence>
<dbReference type="EMBL" id="LUUK01000202">
    <property type="protein sequence ID" value="OAI14264.1"/>
    <property type="molecule type" value="Genomic_DNA"/>
</dbReference>
<dbReference type="Gene3D" id="2.30.250.10">
    <property type="entry name" value="Aminopeptidase i, Domain 2"/>
    <property type="match status" value="1"/>
</dbReference>
<dbReference type="GO" id="GO:0004177">
    <property type="term" value="F:aminopeptidase activity"/>
    <property type="evidence" value="ECO:0007669"/>
    <property type="project" value="UniProtKB-KW"/>
</dbReference>
<dbReference type="GO" id="GO:0005737">
    <property type="term" value="C:cytoplasm"/>
    <property type="evidence" value="ECO:0007669"/>
    <property type="project" value="UniProtKB-ARBA"/>
</dbReference>
<evidence type="ECO:0000256" key="8">
    <source>
        <dbReference type="ARBA" id="ARBA00023049"/>
    </source>
</evidence>
<evidence type="ECO:0000256" key="1">
    <source>
        <dbReference type="ARBA" id="ARBA00001947"/>
    </source>
</evidence>
<dbReference type="SUPFAM" id="SSF101821">
    <property type="entry name" value="Aminopeptidase/glucanase lid domain"/>
    <property type="match status" value="1"/>
</dbReference>
<evidence type="ECO:0000256" key="7">
    <source>
        <dbReference type="ARBA" id="ARBA00022833"/>
    </source>
</evidence>
<evidence type="ECO:0000256" key="2">
    <source>
        <dbReference type="ARBA" id="ARBA00008290"/>
    </source>
</evidence>
<keyword evidence="3 9" id="KW-0031">Aminopeptidase</keyword>
<dbReference type="GO" id="GO:0008270">
    <property type="term" value="F:zinc ion binding"/>
    <property type="evidence" value="ECO:0007669"/>
    <property type="project" value="InterPro"/>
</dbReference>
<evidence type="ECO:0000313" key="11">
    <source>
        <dbReference type="EMBL" id="OAI14264.1"/>
    </source>
</evidence>
<reference evidence="12" key="1">
    <citation type="submission" date="2016-03" db="EMBL/GenBank/DDBJ databases">
        <authorList>
            <person name="Heylen K."/>
            <person name="De Vos P."/>
            <person name="Vekeman B."/>
        </authorList>
    </citation>
    <scope>NUCLEOTIDE SEQUENCE [LARGE SCALE GENOMIC DNA]</scope>
    <source>
        <strain evidence="12">R-45383</strain>
    </source>
</reference>
<dbReference type="InterPro" id="IPR001948">
    <property type="entry name" value="Peptidase_M18"/>
</dbReference>
<evidence type="ECO:0000256" key="4">
    <source>
        <dbReference type="ARBA" id="ARBA00022670"/>
    </source>
</evidence>
<evidence type="ECO:0000313" key="12">
    <source>
        <dbReference type="Proteomes" id="UP000077628"/>
    </source>
</evidence>
<dbReference type="OrthoDB" id="5288740at2"/>
<keyword evidence="4 9" id="KW-0645">Protease</keyword>
<dbReference type="Proteomes" id="UP000077628">
    <property type="component" value="Unassembled WGS sequence"/>
</dbReference>
<comment type="cofactor">
    <cofactor evidence="1 10">
        <name>Zn(2+)</name>
        <dbReference type="ChEBI" id="CHEBI:29105"/>
    </cofactor>
</comment>
<sequence length="434" mass="46628">MTSPQLAQDLLDFIDASPSPWHAAATMEQRLLSHGFQKLEESAVWPLSLGGRYYVIRDASSIVAFIVGAAAPAEAGFKILGAHTDSPGLRVKPRPVVDSDRFVRIAVEVYGGPILATFADRDLSLAGRIAYRDGDGSVATTLVRFAEPLLRLPNLAIHMNRAVNEDGLKLNKQTELPLLLANLPGDSPANDVFYGLLESASGLTADQILSWELNVHDSQKGAFWGADRQFIADSQLDNLASCHAGLTALLNCREQLVAATRVCAFFDHEEVGSESNKGAAGSFLADVLSRIAGACGDRPDNYPRALAQSFLVSADMAHAYQPNFPTAYEPGHKILVNHGPVIKINVNHRYASECVSEAVFAQFCQQAGVPYQKYAHRGDLPCGSTIGPITSAKLGIRSVDVGSPMWAMHSARESAGVADHAYMVGALEVFFSNP</sequence>
<evidence type="ECO:0000256" key="10">
    <source>
        <dbReference type="RuleBase" id="RU004387"/>
    </source>
</evidence>